<feature type="transmembrane region" description="Helical" evidence="1">
    <location>
        <begin position="7"/>
        <end position="29"/>
    </location>
</feature>
<protein>
    <submittedName>
        <fullName evidence="2">Uncharacterized protein</fullName>
    </submittedName>
</protein>
<dbReference type="OrthoDB" id="10619712at2759"/>
<feature type="transmembrane region" description="Helical" evidence="1">
    <location>
        <begin position="130"/>
        <end position="156"/>
    </location>
</feature>
<evidence type="ECO:0000256" key="1">
    <source>
        <dbReference type="SAM" id="Phobius"/>
    </source>
</evidence>
<evidence type="ECO:0000313" key="2">
    <source>
        <dbReference type="EMBL" id="PMD40836.1"/>
    </source>
</evidence>
<organism evidence="2 3">
    <name type="scientific">Hyaloscypha variabilis (strain UAMH 11265 / GT02V1 / F)</name>
    <name type="common">Meliniomyces variabilis</name>
    <dbReference type="NCBI Taxonomy" id="1149755"/>
    <lineage>
        <taxon>Eukaryota</taxon>
        <taxon>Fungi</taxon>
        <taxon>Dikarya</taxon>
        <taxon>Ascomycota</taxon>
        <taxon>Pezizomycotina</taxon>
        <taxon>Leotiomycetes</taxon>
        <taxon>Helotiales</taxon>
        <taxon>Hyaloscyphaceae</taxon>
        <taxon>Hyaloscypha</taxon>
        <taxon>Hyaloscypha variabilis</taxon>
    </lineage>
</organism>
<evidence type="ECO:0000313" key="3">
    <source>
        <dbReference type="Proteomes" id="UP000235786"/>
    </source>
</evidence>
<dbReference type="AlphaFoldDB" id="A0A2J6RQP4"/>
<gene>
    <name evidence="2" type="ORF">L207DRAFT_512288</name>
</gene>
<keyword evidence="1" id="KW-0472">Membrane</keyword>
<sequence>MSSNWKYLLILLEILPWILTFSISINFAFLSPSSSPTAGALLVRIIPTLLSALASFIFLLYHHHKYSHNSPRLFSYNLNPDDRIFLDFERSMLAGLGLFVLFSRVVWMQLDELVENLFGDLGEANTEGRIVGSLAVLILVVVWGVVSLLILWMPWVDLKRFLMFLRSKDEDLESGEREERLMESGLRDDEAEVGEVNCGVRGYVEGGEEDGMEYDEKDNL</sequence>
<name>A0A2J6RQP4_HYAVF</name>
<reference evidence="2 3" key="1">
    <citation type="submission" date="2016-04" db="EMBL/GenBank/DDBJ databases">
        <title>A degradative enzymes factory behind the ericoid mycorrhizal symbiosis.</title>
        <authorList>
            <consortium name="DOE Joint Genome Institute"/>
            <person name="Martino E."/>
            <person name="Morin E."/>
            <person name="Grelet G."/>
            <person name="Kuo A."/>
            <person name="Kohler A."/>
            <person name="Daghino S."/>
            <person name="Barry K."/>
            <person name="Choi C."/>
            <person name="Cichocki N."/>
            <person name="Clum A."/>
            <person name="Copeland A."/>
            <person name="Hainaut M."/>
            <person name="Haridas S."/>
            <person name="Labutti K."/>
            <person name="Lindquist E."/>
            <person name="Lipzen A."/>
            <person name="Khouja H.-R."/>
            <person name="Murat C."/>
            <person name="Ohm R."/>
            <person name="Olson A."/>
            <person name="Spatafora J."/>
            <person name="Veneault-Fourrey C."/>
            <person name="Henrissat B."/>
            <person name="Grigoriev I."/>
            <person name="Martin F."/>
            <person name="Perotto S."/>
        </authorList>
    </citation>
    <scope>NUCLEOTIDE SEQUENCE [LARGE SCALE GENOMIC DNA]</scope>
    <source>
        <strain evidence="2 3">F</strain>
    </source>
</reference>
<accession>A0A2J6RQP4</accession>
<keyword evidence="1" id="KW-1133">Transmembrane helix</keyword>
<keyword evidence="3" id="KW-1185">Reference proteome</keyword>
<dbReference type="EMBL" id="KZ613945">
    <property type="protein sequence ID" value="PMD40836.1"/>
    <property type="molecule type" value="Genomic_DNA"/>
</dbReference>
<proteinExistence type="predicted"/>
<keyword evidence="1" id="KW-0812">Transmembrane</keyword>
<feature type="transmembrane region" description="Helical" evidence="1">
    <location>
        <begin position="41"/>
        <end position="61"/>
    </location>
</feature>
<dbReference type="Proteomes" id="UP000235786">
    <property type="component" value="Unassembled WGS sequence"/>
</dbReference>